<keyword evidence="3 5" id="KW-1133">Transmembrane helix</keyword>
<dbReference type="AlphaFoldDB" id="A0A4V5PNS6"/>
<dbReference type="OrthoDB" id="9255971at2"/>
<dbReference type="GO" id="GO:0140359">
    <property type="term" value="F:ABC-type transporter activity"/>
    <property type="evidence" value="ECO:0007669"/>
    <property type="project" value="InterPro"/>
</dbReference>
<evidence type="ECO:0000313" key="7">
    <source>
        <dbReference type="EMBL" id="TKD08974.1"/>
    </source>
</evidence>
<dbReference type="PANTHER" id="PTHR43229:SF2">
    <property type="entry name" value="NODULATION PROTEIN J"/>
    <property type="match status" value="1"/>
</dbReference>
<comment type="subcellular location">
    <subcellularLocation>
        <location evidence="5">Cell membrane</location>
        <topology evidence="5">Multi-pass membrane protein</topology>
    </subcellularLocation>
    <subcellularLocation>
        <location evidence="1">Membrane</location>
        <topology evidence="1">Multi-pass membrane protein</topology>
    </subcellularLocation>
</comment>
<dbReference type="RefSeq" id="WP_136929571.1">
    <property type="nucleotide sequence ID" value="NZ_SSMQ01000012.1"/>
</dbReference>
<gene>
    <name evidence="7" type="ORF">E8A74_14435</name>
</gene>
<keyword evidence="5" id="KW-1003">Cell membrane</keyword>
<dbReference type="InterPro" id="IPR047817">
    <property type="entry name" value="ABC2_TM_bact-type"/>
</dbReference>
<dbReference type="EMBL" id="SSMQ01000012">
    <property type="protein sequence ID" value="TKD08974.1"/>
    <property type="molecule type" value="Genomic_DNA"/>
</dbReference>
<feature type="transmembrane region" description="Helical" evidence="5">
    <location>
        <begin position="26"/>
        <end position="48"/>
    </location>
</feature>
<proteinExistence type="inferred from homology"/>
<evidence type="ECO:0000256" key="4">
    <source>
        <dbReference type="ARBA" id="ARBA00023136"/>
    </source>
</evidence>
<dbReference type="PROSITE" id="PS51012">
    <property type="entry name" value="ABC_TM2"/>
    <property type="match status" value="1"/>
</dbReference>
<dbReference type="InterPro" id="IPR051784">
    <property type="entry name" value="Nod_factor_ABC_transporter"/>
</dbReference>
<feature type="transmembrane region" description="Helical" evidence="5">
    <location>
        <begin position="172"/>
        <end position="190"/>
    </location>
</feature>
<dbReference type="PANTHER" id="PTHR43229">
    <property type="entry name" value="NODULATION PROTEIN J"/>
    <property type="match status" value="1"/>
</dbReference>
<dbReference type="PRINTS" id="PR00164">
    <property type="entry name" value="ABC2TRNSPORT"/>
</dbReference>
<keyword evidence="8" id="KW-1185">Reference proteome</keyword>
<keyword evidence="2 5" id="KW-0812">Transmembrane</keyword>
<feature type="domain" description="ABC transmembrane type-2" evidence="6">
    <location>
        <begin position="24"/>
        <end position="250"/>
    </location>
</feature>
<feature type="transmembrane region" description="Helical" evidence="5">
    <location>
        <begin position="138"/>
        <end position="160"/>
    </location>
</feature>
<sequence length="252" mass="26912">MSMRAEVVYHLARRDVVKFLRDRQNLVATLVRPLLWILAVGFGLRRAFDPGATGVDFVSFLVPGVATMAVLFSSMFSAISIVWDREFGFLKELLVAPVPRATLVLAKMISASVTSLLEVSVVLLVAPLLGARIDPLGALFAIPVLVAFGMAVSALGITVASRMKTFEGFGGIVNFLIQPIFFFSGALYPLDGLPPALAVVVRLNPMSYAVDATRGLCVGVHHFPILLDAGVVLGTLALVGALAVRSFSRMQA</sequence>
<accession>A0A4V5PNS6</accession>
<evidence type="ECO:0000313" key="8">
    <source>
        <dbReference type="Proteomes" id="UP000309215"/>
    </source>
</evidence>
<comment type="caution">
    <text evidence="7">The sequence shown here is derived from an EMBL/GenBank/DDBJ whole genome shotgun (WGS) entry which is preliminary data.</text>
</comment>
<dbReference type="Pfam" id="PF01061">
    <property type="entry name" value="ABC2_membrane"/>
    <property type="match status" value="1"/>
</dbReference>
<reference evidence="7 8" key="1">
    <citation type="submission" date="2019-04" db="EMBL/GenBank/DDBJ databases">
        <authorList>
            <person name="Li Y."/>
            <person name="Wang J."/>
        </authorList>
    </citation>
    <scope>NUCLEOTIDE SEQUENCE [LARGE SCALE GENOMIC DNA]</scope>
    <source>
        <strain evidence="7 8">DSM 14668</strain>
    </source>
</reference>
<dbReference type="PIRSF" id="PIRSF006648">
    <property type="entry name" value="DrrB"/>
    <property type="match status" value="1"/>
</dbReference>
<dbReference type="Proteomes" id="UP000309215">
    <property type="component" value="Unassembled WGS sequence"/>
</dbReference>
<evidence type="ECO:0000256" key="1">
    <source>
        <dbReference type="ARBA" id="ARBA00004141"/>
    </source>
</evidence>
<organism evidence="7 8">
    <name type="scientific">Polyangium fumosum</name>
    <dbReference type="NCBI Taxonomy" id="889272"/>
    <lineage>
        <taxon>Bacteria</taxon>
        <taxon>Pseudomonadati</taxon>
        <taxon>Myxococcota</taxon>
        <taxon>Polyangia</taxon>
        <taxon>Polyangiales</taxon>
        <taxon>Polyangiaceae</taxon>
        <taxon>Polyangium</taxon>
    </lineage>
</organism>
<dbReference type="GO" id="GO:0043190">
    <property type="term" value="C:ATP-binding cassette (ABC) transporter complex"/>
    <property type="evidence" value="ECO:0007669"/>
    <property type="project" value="InterPro"/>
</dbReference>
<evidence type="ECO:0000256" key="5">
    <source>
        <dbReference type="RuleBase" id="RU361157"/>
    </source>
</evidence>
<feature type="transmembrane region" description="Helical" evidence="5">
    <location>
        <begin position="223"/>
        <end position="244"/>
    </location>
</feature>
<feature type="transmembrane region" description="Helical" evidence="5">
    <location>
        <begin position="104"/>
        <end position="126"/>
    </location>
</feature>
<evidence type="ECO:0000259" key="6">
    <source>
        <dbReference type="PROSITE" id="PS51012"/>
    </source>
</evidence>
<keyword evidence="5" id="KW-0813">Transport</keyword>
<feature type="transmembrane region" description="Helical" evidence="5">
    <location>
        <begin position="60"/>
        <end position="83"/>
    </location>
</feature>
<evidence type="ECO:0000256" key="2">
    <source>
        <dbReference type="ARBA" id="ARBA00022692"/>
    </source>
</evidence>
<protein>
    <recommendedName>
        <fullName evidence="5">Transport permease protein</fullName>
    </recommendedName>
</protein>
<name>A0A4V5PNS6_9BACT</name>
<dbReference type="InterPro" id="IPR000412">
    <property type="entry name" value="ABC_2_transport"/>
</dbReference>
<comment type="similarity">
    <text evidence="5">Belongs to the ABC-2 integral membrane protein family.</text>
</comment>
<evidence type="ECO:0000256" key="3">
    <source>
        <dbReference type="ARBA" id="ARBA00022989"/>
    </source>
</evidence>
<keyword evidence="4 5" id="KW-0472">Membrane</keyword>
<dbReference type="InterPro" id="IPR013525">
    <property type="entry name" value="ABC2_TM"/>
</dbReference>